<protein>
    <submittedName>
        <fullName evidence="1">Uncharacterized protein</fullName>
    </submittedName>
</protein>
<dbReference type="eggNOG" id="ENOG502Z80P">
    <property type="taxonomic scope" value="Bacteria"/>
</dbReference>
<dbReference type="InterPro" id="IPR044000">
    <property type="entry name" value="Phage_tube_2"/>
</dbReference>
<dbReference type="KEGG" id="daf:Desaf_3521"/>
<keyword evidence="2" id="KW-1185">Reference proteome</keyword>
<reference evidence="1 2" key="1">
    <citation type="journal article" date="2011" name="J. Bacteriol.">
        <title>Genome sequence of the mercury-methylating and pleomorphic Desulfovibrio africanus Strain Walvis Bay.</title>
        <authorList>
            <person name="Brown S.D."/>
            <person name="Wall J.D."/>
            <person name="Kucken A.M."/>
            <person name="Gilmour C.C."/>
            <person name="Podar M."/>
            <person name="Brandt C.C."/>
            <person name="Teshima H."/>
            <person name="Detter J.C."/>
            <person name="Han C.S."/>
            <person name="Land M.L."/>
            <person name="Lucas S."/>
            <person name="Han J."/>
            <person name="Pennacchio L."/>
            <person name="Nolan M."/>
            <person name="Pitluck S."/>
            <person name="Woyke T."/>
            <person name="Goodwin L."/>
            <person name="Palumbo A.V."/>
            <person name="Elias D.A."/>
        </authorList>
    </citation>
    <scope>NUCLEOTIDE SEQUENCE [LARGE SCALE GENOMIC DNA]</scope>
    <source>
        <strain evidence="1 2">Walvis Bay</strain>
    </source>
</reference>
<organism evidence="1 2">
    <name type="scientific">Desulfocurvibacter africanus subsp. africanus str. Walvis Bay</name>
    <dbReference type="NCBI Taxonomy" id="690850"/>
    <lineage>
        <taxon>Bacteria</taxon>
        <taxon>Pseudomonadati</taxon>
        <taxon>Thermodesulfobacteriota</taxon>
        <taxon>Desulfovibrionia</taxon>
        <taxon>Desulfovibrionales</taxon>
        <taxon>Desulfovibrionaceae</taxon>
        <taxon>Desulfocurvibacter</taxon>
    </lineage>
</organism>
<evidence type="ECO:0000313" key="1">
    <source>
        <dbReference type="EMBL" id="EGJ51803.1"/>
    </source>
</evidence>
<proteinExistence type="predicted"/>
<evidence type="ECO:0000313" key="2">
    <source>
        <dbReference type="Proteomes" id="UP000007844"/>
    </source>
</evidence>
<dbReference type="Pfam" id="PF18906">
    <property type="entry name" value="Phage_tube_2"/>
    <property type="match status" value="1"/>
</dbReference>
<dbReference type="EMBL" id="CP003221">
    <property type="protein sequence ID" value="EGJ51803.1"/>
    <property type="molecule type" value="Genomic_DNA"/>
</dbReference>
<gene>
    <name evidence="1" type="ORF">Desaf_3521</name>
</gene>
<dbReference type="AlphaFoldDB" id="F3YY27"/>
<dbReference type="HOGENOM" id="CLU_051803_0_0_7"/>
<dbReference type="STRING" id="690850.Desaf_3521"/>
<sequence>MQAKGSKSKLLLDFEQSYKTAPAVKAGKAMPFNTCSVKGTRTLQAAQTITGRRDPVMPFAGNMDVAGDLSVPVDVRAMGNWLKAMFGAPATTGAGPYTHTFKLGETMPSFGLEKRFEDIGQYIFCAGCKASKLSMSVGGDAELVASIGIVGATESAPSATPYQLDPACIAFDRFQNFQASIEENGVALANCTEFSLEMDFGLDTGNYVIGGQGTRNSLPEGVASISGTLSALFEDATLLNKAVNMAETSLRLSFTSGSHSLSFLFPEVVLEQQAPAIEGPQGVKIQLPWKAYFGDDAVNNSAVVVTLTNDVAGY</sequence>
<dbReference type="Proteomes" id="UP000007844">
    <property type="component" value="Chromosome"/>
</dbReference>
<dbReference type="RefSeq" id="WP_014261417.1">
    <property type="nucleotide sequence ID" value="NC_016629.1"/>
</dbReference>
<accession>F3YY27</accession>
<name>F3YY27_DESAF</name>